<dbReference type="GO" id="GO:0004601">
    <property type="term" value="F:peroxidase activity"/>
    <property type="evidence" value="ECO:0007669"/>
    <property type="project" value="UniProtKB-KW"/>
</dbReference>
<name>A0A4Q7YY64_9BACT</name>
<feature type="active site" evidence="4">
    <location>
        <position position="36"/>
    </location>
</feature>
<gene>
    <name evidence="6" type="ORF">BDD14_4324</name>
</gene>
<evidence type="ECO:0000256" key="4">
    <source>
        <dbReference type="PIRSR" id="PIRSR000303-1"/>
    </source>
</evidence>
<dbReference type="Proteomes" id="UP000292958">
    <property type="component" value="Unassembled WGS sequence"/>
</dbReference>
<sequence length="188" mass="20729">MANLYDIPVQRITGEPASLADYRDKVLLIVNVASQCGLTPQYEALEKLYSEFRDVGLVVCGFPANDFGAQEPGSDDEIASFCKTNYSVEFPLFAKIAVTGDGIHPLYRALIETEPQAIGETRSGFRERLNGFLRDKHNGASTNPEPGILWNFEKFLVDRKGNVVARFSPEITPDDSRIVSAIQSTLAV</sequence>
<dbReference type="FunFam" id="3.40.30.10:FF:000010">
    <property type="entry name" value="Glutathione peroxidase"/>
    <property type="match status" value="1"/>
</dbReference>
<dbReference type="InterPro" id="IPR029759">
    <property type="entry name" value="GPX_AS"/>
</dbReference>
<dbReference type="Gene3D" id="3.40.30.10">
    <property type="entry name" value="Glutaredoxin"/>
    <property type="match status" value="1"/>
</dbReference>
<evidence type="ECO:0000256" key="3">
    <source>
        <dbReference type="ARBA" id="ARBA00023002"/>
    </source>
</evidence>
<evidence type="ECO:0000256" key="5">
    <source>
        <dbReference type="RuleBase" id="RU000499"/>
    </source>
</evidence>
<dbReference type="SUPFAM" id="SSF52833">
    <property type="entry name" value="Thioredoxin-like"/>
    <property type="match status" value="1"/>
</dbReference>
<comment type="caution">
    <text evidence="6">The sequence shown here is derived from an EMBL/GenBank/DDBJ whole genome shotgun (WGS) entry which is preliminary data.</text>
</comment>
<keyword evidence="3 5" id="KW-0560">Oxidoreductase</keyword>
<keyword evidence="2 5" id="KW-0575">Peroxidase</keyword>
<dbReference type="PROSITE" id="PS51355">
    <property type="entry name" value="GLUTATHIONE_PEROXID_3"/>
    <property type="match status" value="1"/>
</dbReference>
<dbReference type="RefSeq" id="WP_130420746.1">
    <property type="nucleotide sequence ID" value="NZ_SHKW01000001.1"/>
</dbReference>
<keyword evidence="7" id="KW-1185">Reference proteome</keyword>
<dbReference type="PIRSF" id="PIRSF000303">
    <property type="entry name" value="Glutathion_perox"/>
    <property type="match status" value="1"/>
</dbReference>
<proteinExistence type="inferred from homology"/>
<evidence type="ECO:0000256" key="2">
    <source>
        <dbReference type="ARBA" id="ARBA00022559"/>
    </source>
</evidence>
<dbReference type="AlphaFoldDB" id="A0A4Q7YY64"/>
<dbReference type="PANTHER" id="PTHR11592">
    <property type="entry name" value="GLUTATHIONE PEROXIDASE"/>
    <property type="match status" value="1"/>
</dbReference>
<dbReference type="GO" id="GO:0034599">
    <property type="term" value="P:cellular response to oxidative stress"/>
    <property type="evidence" value="ECO:0007669"/>
    <property type="project" value="TreeGrafter"/>
</dbReference>
<comment type="similarity">
    <text evidence="1 5">Belongs to the glutathione peroxidase family.</text>
</comment>
<organism evidence="6 7">
    <name type="scientific">Edaphobacter modestus</name>
    <dbReference type="NCBI Taxonomy" id="388466"/>
    <lineage>
        <taxon>Bacteria</taxon>
        <taxon>Pseudomonadati</taxon>
        <taxon>Acidobacteriota</taxon>
        <taxon>Terriglobia</taxon>
        <taxon>Terriglobales</taxon>
        <taxon>Acidobacteriaceae</taxon>
        <taxon>Edaphobacter</taxon>
    </lineage>
</organism>
<dbReference type="InterPro" id="IPR000889">
    <property type="entry name" value="Glutathione_peroxidase"/>
</dbReference>
<dbReference type="PROSITE" id="PS00460">
    <property type="entry name" value="GLUTATHIONE_PEROXID_1"/>
    <property type="match status" value="1"/>
</dbReference>
<dbReference type="InterPro" id="IPR036249">
    <property type="entry name" value="Thioredoxin-like_sf"/>
</dbReference>
<dbReference type="OrthoDB" id="9789406at2"/>
<dbReference type="CDD" id="cd00340">
    <property type="entry name" value="GSH_Peroxidase"/>
    <property type="match status" value="1"/>
</dbReference>
<accession>A0A4Q7YY64</accession>
<dbReference type="PANTHER" id="PTHR11592:SF40">
    <property type="entry name" value="THIOREDOXIN_GLUTATHIONE PEROXIDASE BTUE"/>
    <property type="match status" value="1"/>
</dbReference>
<evidence type="ECO:0000313" key="7">
    <source>
        <dbReference type="Proteomes" id="UP000292958"/>
    </source>
</evidence>
<dbReference type="EMBL" id="SHKW01000001">
    <property type="protein sequence ID" value="RZU42730.1"/>
    <property type="molecule type" value="Genomic_DNA"/>
</dbReference>
<dbReference type="Pfam" id="PF00255">
    <property type="entry name" value="GSHPx"/>
    <property type="match status" value="1"/>
</dbReference>
<reference evidence="6 7" key="1">
    <citation type="submission" date="2019-02" db="EMBL/GenBank/DDBJ databases">
        <title>Genomic Encyclopedia of Archaeal and Bacterial Type Strains, Phase II (KMG-II): from individual species to whole genera.</title>
        <authorList>
            <person name="Goeker M."/>
        </authorList>
    </citation>
    <scope>NUCLEOTIDE SEQUENCE [LARGE SCALE GENOMIC DNA]</scope>
    <source>
        <strain evidence="6 7">DSM 18101</strain>
    </source>
</reference>
<dbReference type="PRINTS" id="PR01011">
    <property type="entry name" value="GLUTPROXDASE"/>
</dbReference>
<evidence type="ECO:0000313" key="6">
    <source>
        <dbReference type="EMBL" id="RZU42730.1"/>
    </source>
</evidence>
<protein>
    <recommendedName>
        <fullName evidence="5">Glutathione peroxidase</fullName>
    </recommendedName>
</protein>
<evidence type="ECO:0000256" key="1">
    <source>
        <dbReference type="ARBA" id="ARBA00006926"/>
    </source>
</evidence>